<dbReference type="Proteomes" id="UP000283269">
    <property type="component" value="Unassembled WGS sequence"/>
</dbReference>
<gene>
    <name evidence="2" type="ORF">CVT25_011318</name>
</gene>
<dbReference type="GO" id="GO:0009966">
    <property type="term" value="P:regulation of signal transduction"/>
    <property type="evidence" value="ECO:0007669"/>
    <property type="project" value="InterPro"/>
</dbReference>
<evidence type="ECO:0000256" key="1">
    <source>
        <dbReference type="SAM" id="MobiDB-lite"/>
    </source>
</evidence>
<keyword evidence="3" id="KW-1185">Reference proteome</keyword>
<dbReference type="Pfam" id="PF04177">
    <property type="entry name" value="TAP42"/>
    <property type="match status" value="1"/>
</dbReference>
<dbReference type="PANTHER" id="PTHR10933">
    <property type="entry name" value="IMMUNOGLOBULIN-BINDING PROTEIN 1"/>
    <property type="match status" value="1"/>
</dbReference>
<accession>A0A409WGB7</accession>
<feature type="compositionally biased region" description="Basic and acidic residues" evidence="1">
    <location>
        <begin position="247"/>
        <end position="263"/>
    </location>
</feature>
<sequence>MSLLTLPALFSRVLNSTKKLTELPTMEEETQDLVAECLGDLRNLHSRIISLSMFSPNETLEDISTRDLVYLTVPYIFAEVQGRTKTTVRVDRMNSLVQTEKYIQNFAGLLERYEIVPEDERTLFDRKTANVADYSRRRELKINRYKKGKELKARIETIRKRRRQISSSEDAPTDFDLIASLLPADSNKPSEVNEEADSETEEILRETTLLLLRLLYAHASSQLESIEQELDLLRNAPPSPIMGPDDDDKRLQKRKEEENEWKLDIPTPGGPDGKGPLLDPSGKPLRPFTILPSDAADRARLQAQVFGPGHRLPSMTIDEYLEIEQQRGNIITGGGAASQAAPTSSEQLAIDSEMDGTLEGHMKEEMKRQKDENWARFTDENPKGAGNTMNRG</sequence>
<evidence type="ECO:0008006" key="4">
    <source>
        <dbReference type="Google" id="ProtNLM"/>
    </source>
</evidence>
<feature type="region of interest" description="Disordered" evidence="1">
    <location>
        <begin position="235"/>
        <end position="282"/>
    </location>
</feature>
<dbReference type="STRING" id="93625.A0A409WGB7"/>
<dbReference type="EMBL" id="NHYD01003438">
    <property type="protein sequence ID" value="PPQ77521.1"/>
    <property type="molecule type" value="Genomic_DNA"/>
</dbReference>
<comment type="caution">
    <text evidence="2">The sequence shown here is derived from an EMBL/GenBank/DDBJ whole genome shotgun (WGS) entry which is preliminary data.</text>
</comment>
<evidence type="ECO:0000313" key="2">
    <source>
        <dbReference type="EMBL" id="PPQ77521.1"/>
    </source>
</evidence>
<evidence type="ECO:0000313" key="3">
    <source>
        <dbReference type="Proteomes" id="UP000283269"/>
    </source>
</evidence>
<organism evidence="2 3">
    <name type="scientific">Psilocybe cyanescens</name>
    <dbReference type="NCBI Taxonomy" id="93625"/>
    <lineage>
        <taxon>Eukaryota</taxon>
        <taxon>Fungi</taxon>
        <taxon>Dikarya</taxon>
        <taxon>Basidiomycota</taxon>
        <taxon>Agaricomycotina</taxon>
        <taxon>Agaricomycetes</taxon>
        <taxon>Agaricomycetidae</taxon>
        <taxon>Agaricales</taxon>
        <taxon>Agaricineae</taxon>
        <taxon>Strophariaceae</taxon>
        <taxon>Psilocybe</taxon>
    </lineage>
</organism>
<dbReference type="OrthoDB" id="10261753at2759"/>
<reference evidence="2 3" key="1">
    <citation type="journal article" date="2018" name="Evol. Lett.">
        <title>Horizontal gene cluster transfer increased hallucinogenic mushroom diversity.</title>
        <authorList>
            <person name="Reynolds H.T."/>
            <person name="Vijayakumar V."/>
            <person name="Gluck-Thaler E."/>
            <person name="Korotkin H.B."/>
            <person name="Matheny P.B."/>
            <person name="Slot J.C."/>
        </authorList>
    </citation>
    <scope>NUCLEOTIDE SEQUENCE [LARGE SCALE GENOMIC DNA]</scope>
    <source>
        <strain evidence="2 3">2631</strain>
    </source>
</reference>
<proteinExistence type="predicted"/>
<dbReference type="AlphaFoldDB" id="A0A409WGB7"/>
<dbReference type="GO" id="GO:0005829">
    <property type="term" value="C:cytosol"/>
    <property type="evidence" value="ECO:0007669"/>
    <property type="project" value="TreeGrafter"/>
</dbReference>
<dbReference type="GO" id="GO:0035303">
    <property type="term" value="P:regulation of dephosphorylation"/>
    <property type="evidence" value="ECO:0007669"/>
    <property type="project" value="TreeGrafter"/>
</dbReference>
<dbReference type="InParanoid" id="A0A409WGB7"/>
<dbReference type="FunCoup" id="A0A409WGB7">
    <property type="interactions" value="389"/>
</dbReference>
<feature type="region of interest" description="Disordered" evidence="1">
    <location>
        <begin position="365"/>
        <end position="392"/>
    </location>
</feature>
<feature type="compositionally biased region" description="Basic and acidic residues" evidence="1">
    <location>
        <begin position="365"/>
        <end position="382"/>
    </location>
</feature>
<dbReference type="Gene3D" id="1.25.40.540">
    <property type="entry name" value="TAP42-like family"/>
    <property type="match status" value="1"/>
</dbReference>
<dbReference type="PANTHER" id="PTHR10933:SF9">
    <property type="entry name" value="IMMUNOGLOBULIN-BINDING PROTEIN 1"/>
    <property type="match status" value="1"/>
</dbReference>
<dbReference type="InterPro" id="IPR007304">
    <property type="entry name" value="TAP46-like"/>
</dbReference>
<name>A0A409WGB7_PSICY</name>
<protein>
    <recommendedName>
        <fullName evidence="4">TAP42-like protein</fullName>
    </recommendedName>
</protein>
<dbReference type="InterPro" id="IPR038511">
    <property type="entry name" value="TAP42/TAP46-like_sf"/>
</dbReference>
<dbReference type="GO" id="GO:0051721">
    <property type="term" value="F:protein phosphatase 2A binding"/>
    <property type="evidence" value="ECO:0007669"/>
    <property type="project" value="TreeGrafter"/>
</dbReference>